<dbReference type="InterPro" id="IPR010982">
    <property type="entry name" value="Lambda_DNA-bd_dom_sf"/>
</dbReference>
<dbReference type="PROSITE" id="PS50943">
    <property type="entry name" value="HTH_CROC1"/>
    <property type="match status" value="1"/>
</dbReference>
<dbReference type="Proteomes" id="UP000249081">
    <property type="component" value="Unassembled WGS sequence"/>
</dbReference>
<dbReference type="Pfam" id="PF01381">
    <property type="entry name" value="HTH_3"/>
    <property type="match status" value="1"/>
</dbReference>
<dbReference type="InterPro" id="IPR001387">
    <property type="entry name" value="Cro/C1-type_HTH"/>
</dbReference>
<dbReference type="AlphaFoldDB" id="A0A2W4VW79"/>
<reference evidence="2 3" key="2">
    <citation type="submission" date="2018-06" db="EMBL/GenBank/DDBJ databases">
        <title>Metagenomic assembly of (sub)arctic Cyanobacteria and their associated microbiome from non-axenic cultures.</title>
        <authorList>
            <person name="Baurain D."/>
        </authorList>
    </citation>
    <scope>NUCLEOTIDE SEQUENCE [LARGE SCALE GENOMIC DNA]</scope>
    <source>
        <strain evidence="2">ULC041bin1</strain>
    </source>
</reference>
<organism evidence="2 3">
    <name type="scientific">Shackletoniella antarctica</name>
    <dbReference type="NCBI Taxonomy" id="268115"/>
    <lineage>
        <taxon>Bacteria</taxon>
        <taxon>Bacillati</taxon>
        <taxon>Cyanobacteriota</taxon>
        <taxon>Cyanophyceae</taxon>
        <taxon>Oculatellales</taxon>
        <taxon>Oculatellaceae</taxon>
        <taxon>Shackletoniella</taxon>
    </lineage>
</organism>
<dbReference type="Gene3D" id="1.10.260.40">
    <property type="entry name" value="lambda repressor-like DNA-binding domains"/>
    <property type="match status" value="1"/>
</dbReference>
<accession>A0A2W4VW79</accession>
<protein>
    <submittedName>
        <fullName evidence="2">XRE family transcriptional regulator</fullName>
    </submittedName>
</protein>
<sequence length="78" mass="9031">MSQEREPLKPVDLRKRAKLTQRKLAEALDVRQGTISDWERGLAVPHLPPSKLKRMMEELDCTIDELIEAYEPEPEPAH</sequence>
<dbReference type="CDD" id="cd00093">
    <property type="entry name" value="HTH_XRE"/>
    <property type="match status" value="1"/>
</dbReference>
<gene>
    <name evidence="2" type="ORF">DCF17_21200</name>
</gene>
<dbReference type="EMBL" id="QBMN01000228">
    <property type="protein sequence ID" value="PZO33969.1"/>
    <property type="molecule type" value="Genomic_DNA"/>
</dbReference>
<evidence type="ECO:0000259" key="1">
    <source>
        <dbReference type="PROSITE" id="PS50943"/>
    </source>
</evidence>
<feature type="domain" description="HTH cro/C1-type" evidence="1">
    <location>
        <begin position="13"/>
        <end position="66"/>
    </location>
</feature>
<dbReference type="GO" id="GO:0003677">
    <property type="term" value="F:DNA binding"/>
    <property type="evidence" value="ECO:0007669"/>
    <property type="project" value="InterPro"/>
</dbReference>
<reference evidence="3" key="1">
    <citation type="submission" date="2018-04" db="EMBL/GenBank/DDBJ databases">
        <authorList>
            <person name="Cornet L."/>
        </authorList>
    </citation>
    <scope>NUCLEOTIDE SEQUENCE [LARGE SCALE GENOMIC DNA]</scope>
</reference>
<name>A0A2W4VW79_9CYAN</name>
<proteinExistence type="predicted"/>
<dbReference type="SUPFAM" id="SSF47413">
    <property type="entry name" value="lambda repressor-like DNA-binding domains"/>
    <property type="match status" value="1"/>
</dbReference>
<dbReference type="SMART" id="SM00530">
    <property type="entry name" value="HTH_XRE"/>
    <property type="match status" value="1"/>
</dbReference>
<evidence type="ECO:0000313" key="3">
    <source>
        <dbReference type="Proteomes" id="UP000249081"/>
    </source>
</evidence>
<evidence type="ECO:0000313" key="2">
    <source>
        <dbReference type="EMBL" id="PZO33969.1"/>
    </source>
</evidence>
<comment type="caution">
    <text evidence="2">The sequence shown here is derived from an EMBL/GenBank/DDBJ whole genome shotgun (WGS) entry which is preliminary data.</text>
</comment>